<dbReference type="AlphaFoldDB" id="C9ZS88"/>
<protein>
    <submittedName>
        <fullName evidence="1">T. brucei spp.-specific protein</fullName>
    </submittedName>
</protein>
<proteinExistence type="predicted"/>
<reference evidence="2" key="1">
    <citation type="journal article" date="2010" name="PLoS Negl. Trop. Dis.">
        <title>The genome sequence of Trypanosoma brucei gambiense, causative agent of chronic human african trypanosomiasis.</title>
        <authorList>
            <person name="Jackson A.P."/>
            <person name="Sanders M."/>
            <person name="Berry A."/>
            <person name="McQuillan J."/>
            <person name="Aslett M.A."/>
            <person name="Quail M.A."/>
            <person name="Chukualim B."/>
            <person name="Capewell P."/>
            <person name="MacLeod A."/>
            <person name="Melville S.E."/>
            <person name="Gibson W."/>
            <person name="Barry J.D."/>
            <person name="Berriman M."/>
            <person name="Hertz-Fowler C."/>
        </authorList>
    </citation>
    <scope>NUCLEOTIDE SEQUENCE [LARGE SCALE GENOMIC DNA]</scope>
    <source>
        <strain evidence="2">MHOM/CI/86/DAL972</strain>
    </source>
</reference>
<organism evidence="1 2">
    <name type="scientific">Trypanosoma brucei gambiense (strain MHOM/CI/86/DAL972)</name>
    <dbReference type="NCBI Taxonomy" id="679716"/>
    <lineage>
        <taxon>Eukaryota</taxon>
        <taxon>Discoba</taxon>
        <taxon>Euglenozoa</taxon>
        <taxon>Kinetoplastea</taxon>
        <taxon>Metakinetoplastina</taxon>
        <taxon>Trypanosomatida</taxon>
        <taxon>Trypanosomatidae</taxon>
        <taxon>Trypanosoma</taxon>
    </lineage>
</organism>
<dbReference type="KEGG" id="tbg:TbgDal_VII1930"/>
<dbReference type="GeneID" id="23862336"/>
<dbReference type="RefSeq" id="XP_011774507.1">
    <property type="nucleotide sequence ID" value="XM_011776205.1"/>
</dbReference>
<dbReference type="EMBL" id="FN554970">
    <property type="protein sequence ID" value="CBH12224.1"/>
    <property type="molecule type" value="Genomic_DNA"/>
</dbReference>
<gene>
    <name evidence="1" type="ORF">TbgDal_VII1930</name>
</gene>
<evidence type="ECO:0000313" key="2">
    <source>
        <dbReference type="Proteomes" id="UP000002316"/>
    </source>
</evidence>
<evidence type="ECO:0000313" key="1">
    <source>
        <dbReference type="EMBL" id="CBH12224.1"/>
    </source>
</evidence>
<name>C9ZS88_TRYB9</name>
<accession>C9ZS88</accession>
<dbReference type="Proteomes" id="UP000002316">
    <property type="component" value="Chromosome 7"/>
</dbReference>
<sequence length="157" mass="16879">MDNIHHRPASHKNGFLLSEVFSSFTAFLVNGVHFNVTVRFPAPSCRGKPEAARIFHVKNNSIACEPPMPSYGTGRQLHHGAVPFPVGSTSHSIMLLPGRCGNWFFFHPQLQTGEGPPTSSFRIISSASKISTSSLAPSQRYITSGNSTVIGGPTATC</sequence>
<dbReference type="VEuPathDB" id="TriTrypDB:Tbg972.7.1930"/>